<sequence>RLWFAAIDSGQWRRFVATGPQQSGKTLQCFVIPLLYHLFELEQTVVCGVPSLDIVADKWKEDILPSLERTRYRNYLPRSGPGSRGGNFVRITFTNGRTLRFMTGGGGGPRGDKSRAAFTAPVVIITETDGMDEPGGRSREADKITQLEGRTRAYGRRARVYMECTLTTEEGRTWQEYTAGTMSEIALRCPQCQRYSVMGRPNLTGWQQAEDILMAVEQAQFQCPECQALWDEADRAQANLDAVLVHRGQEVRDGGKVKGPLPRTNTLGFRW</sequence>
<organism evidence="2">
    <name type="scientific">marine sediment metagenome</name>
    <dbReference type="NCBI Taxonomy" id="412755"/>
    <lineage>
        <taxon>unclassified sequences</taxon>
        <taxon>metagenomes</taxon>
        <taxon>ecological metagenomes</taxon>
    </lineage>
</organism>
<name>X1J446_9ZZZZ</name>
<dbReference type="GO" id="GO:0016887">
    <property type="term" value="F:ATP hydrolysis activity"/>
    <property type="evidence" value="ECO:0007669"/>
    <property type="project" value="InterPro"/>
</dbReference>
<dbReference type="AlphaFoldDB" id="X1J446"/>
<accession>X1J446</accession>
<dbReference type="EMBL" id="BARU01026594">
    <property type="protein sequence ID" value="GAH64538.1"/>
    <property type="molecule type" value="Genomic_DNA"/>
</dbReference>
<dbReference type="Pfam" id="PF05876">
    <property type="entry name" value="GpA_ATPase"/>
    <property type="match status" value="1"/>
</dbReference>
<evidence type="ECO:0000259" key="1">
    <source>
        <dbReference type="Pfam" id="PF05876"/>
    </source>
</evidence>
<reference evidence="2" key="1">
    <citation type="journal article" date="2014" name="Front. Microbiol.">
        <title>High frequency of phylogenetically diverse reductive dehalogenase-homologous genes in deep subseafloor sedimentary metagenomes.</title>
        <authorList>
            <person name="Kawai M."/>
            <person name="Futagami T."/>
            <person name="Toyoda A."/>
            <person name="Takaki Y."/>
            <person name="Nishi S."/>
            <person name="Hori S."/>
            <person name="Arai W."/>
            <person name="Tsubouchi T."/>
            <person name="Morono Y."/>
            <person name="Uchiyama I."/>
            <person name="Ito T."/>
            <person name="Fujiyama A."/>
            <person name="Inagaki F."/>
            <person name="Takami H."/>
        </authorList>
    </citation>
    <scope>NUCLEOTIDE SEQUENCE</scope>
    <source>
        <strain evidence="2">Expedition CK06-06</strain>
    </source>
</reference>
<comment type="caution">
    <text evidence="2">The sequence shown here is derived from an EMBL/GenBank/DDBJ whole genome shotgun (WGS) entry which is preliminary data.</text>
</comment>
<protein>
    <recommendedName>
        <fullName evidence="1">Phage terminase large subunit GpA ATPase domain-containing protein</fullName>
    </recommendedName>
</protein>
<evidence type="ECO:0000313" key="2">
    <source>
        <dbReference type="EMBL" id="GAH64538.1"/>
    </source>
</evidence>
<feature type="non-terminal residue" evidence="2">
    <location>
        <position position="1"/>
    </location>
</feature>
<feature type="non-terminal residue" evidence="2">
    <location>
        <position position="271"/>
    </location>
</feature>
<gene>
    <name evidence="2" type="ORF">S03H2_42696</name>
</gene>
<feature type="domain" description="Phage terminase large subunit GpA ATPase" evidence="1">
    <location>
        <begin position="8"/>
        <end position="238"/>
    </location>
</feature>
<proteinExistence type="predicted"/>
<dbReference type="InterPro" id="IPR046453">
    <property type="entry name" value="GpA_ATPase"/>
</dbReference>